<accession>A0AAD8GRJ6</accession>
<reference evidence="2" key="2">
    <citation type="submission" date="2023-05" db="EMBL/GenBank/DDBJ databases">
        <authorList>
            <person name="Schelkunov M.I."/>
        </authorList>
    </citation>
    <scope>NUCLEOTIDE SEQUENCE</scope>
    <source>
        <strain evidence="2">Hsosn_3</strain>
        <tissue evidence="2">Leaf</tissue>
    </source>
</reference>
<dbReference type="Gene3D" id="3.10.20.90">
    <property type="entry name" value="Phosphatidylinositol 3-kinase Catalytic Subunit, Chain A, domain 1"/>
    <property type="match status" value="1"/>
</dbReference>
<dbReference type="Pfam" id="PF00240">
    <property type="entry name" value="ubiquitin"/>
    <property type="match status" value="1"/>
</dbReference>
<dbReference type="CDD" id="cd17039">
    <property type="entry name" value="Ubl_ubiquitin_like"/>
    <property type="match status" value="1"/>
</dbReference>
<dbReference type="PROSITE" id="PS50053">
    <property type="entry name" value="UBIQUITIN_2"/>
    <property type="match status" value="1"/>
</dbReference>
<feature type="domain" description="Ubiquitin-like" evidence="1">
    <location>
        <begin position="19"/>
        <end position="78"/>
    </location>
</feature>
<dbReference type="InterPro" id="IPR000626">
    <property type="entry name" value="Ubiquitin-like_dom"/>
</dbReference>
<sequence>MMVNSSSDQSHRDNPSGGTALSIYMRTGLNVLSLLVQASDLVQSIEKTIELRIGIPVFEQELYYRGQKLHSGSTLREYTNNDNEAELKLVDKRQVRDVIQNPYNEKAWELLYDFVFLLDTISSEEENNKDLTDFVKETLRDYLEKTPTQFEKAEKYIKIFISSAALAEFMIFCRSNIKYHKSCAKHLMAILLQWSKKLPPPLQCLSAPILLELDMAFSR</sequence>
<keyword evidence="3" id="KW-1185">Reference proteome</keyword>
<dbReference type="AlphaFoldDB" id="A0AAD8GRJ6"/>
<comment type="caution">
    <text evidence="2">The sequence shown here is derived from an EMBL/GenBank/DDBJ whole genome shotgun (WGS) entry which is preliminary data.</text>
</comment>
<reference evidence="2" key="1">
    <citation type="submission" date="2023-02" db="EMBL/GenBank/DDBJ databases">
        <title>Genome of toxic invasive species Heracleum sosnowskyi carries increased number of genes despite the absence of recent whole-genome duplications.</title>
        <authorList>
            <person name="Schelkunov M."/>
            <person name="Shtratnikova V."/>
            <person name="Makarenko M."/>
            <person name="Klepikova A."/>
            <person name="Omelchenko D."/>
            <person name="Novikova G."/>
            <person name="Obukhova E."/>
            <person name="Bogdanov V."/>
            <person name="Penin A."/>
            <person name="Logacheva M."/>
        </authorList>
    </citation>
    <scope>NUCLEOTIDE SEQUENCE</scope>
    <source>
        <strain evidence="2">Hsosn_3</strain>
        <tissue evidence="2">Leaf</tissue>
    </source>
</reference>
<protein>
    <recommendedName>
        <fullName evidence="1">Ubiquitin-like domain-containing protein</fullName>
    </recommendedName>
</protein>
<evidence type="ECO:0000259" key="1">
    <source>
        <dbReference type="PROSITE" id="PS50053"/>
    </source>
</evidence>
<gene>
    <name evidence="2" type="ORF">POM88_052723</name>
</gene>
<evidence type="ECO:0000313" key="2">
    <source>
        <dbReference type="EMBL" id="KAK1352885.1"/>
    </source>
</evidence>
<name>A0AAD8GRJ6_9APIA</name>
<dbReference type="EMBL" id="JAUIZM010000014">
    <property type="protein sequence ID" value="KAK1352885.1"/>
    <property type="molecule type" value="Genomic_DNA"/>
</dbReference>
<organism evidence="2 3">
    <name type="scientific">Heracleum sosnowskyi</name>
    <dbReference type="NCBI Taxonomy" id="360622"/>
    <lineage>
        <taxon>Eukaryota</taxon>
        <taxon>Viridiplantae</taxon>
        <taxon>Streptophyta</taxon>
        <taxon>Embryophyta</taxon>
        <taxon>Tracheophyta</taxon>
        <taxon>Spermatophyta</taxon>
        <taxon>Magnoliopsida</taxon>
        <taxon>eudicotyledons</taxon>
        <taxon>Gunneridae</taxon>
        <taxon>Pentapetalae</taxon>
        <taxon>asterids</taxon>
        <taxon>campanulids</taxon>
        <taxon>Apiales</taxon>
        <taxon>Apiaceae</taxon>
        <taxon>Apioideae</taxon>
        <taxon>apioid superclade</taxon>
        <taxon>Tordylieae</taxon>
        <taxon>Tordyliinae</taxon>
        <taxon>Heracleum</taxon>
    </lineage>
</organism>
<dbReference type="Proteomes" id="UP001237642">
    <property type="component" value="Unassembled WGS sequence"/>
</dbReference>
<dbReference type="SMART" id="SM00213">
    <property type="entry name" value="UBQ"/>
    <property type="match status" value="1"/>
</dbReference>
<dbReference type="InterPro" id="IPR029071">
    <property type="entry name" value="Ubiquitin-like_domsf"/>
</dbReference>
<evidence type="ECO:0000313" key="3">
    <source>
        <dbReference type="Proteomes" id="UP001237642"/>
    </source>
</evidence>
<proteinExistence type="predicted"/>
<dbReference type="SUPFAM" id="SSF54236">
    <property type="entry name" value="Ubiquitin-like"/>
    <property type="match status" value="1"/>
</dbReference>